<proteinExistence type="predicted"/>
<dbReference type="Proteomes" id="UP000249910">
    <property type="component" value="Chromosome"/>
</dbReference>
<gene>
    <name evidence="2" type="ORF">CDV26_08645</name>
</gene>
<feature type="chain" id="PRO_5045237122" evidence="1">
    <location>
        <begin position="23"/>
        <end position="81"/>
    </location>
</feature>
<reference evidence="2 3" key="1">
    <citation type="submission" date="2017-06" db="EMBL/GenBank/DDBJ databases">
        <title>Complete genome of Francisella halioticida.</title>
        <authorList>
            <person name="Sjodin A."/>
        </authorList>
    </citation>
    <scope>NUCLEOTIDE SEQUENCE [LARGE SCALE GENOMIC DNA]</scope>
    <source>
        <strain evidence="2 3">DSM 23729</strain>
    </source>
</reference>
<name>A0ABM6M0U1_9GAMM</name>
<accession>A0ABM6M0U1</accession>
<sequence length="81" mass="9285">MNIKKLLLVMLPFSTLPLIANANSVSTIDSHIDTDAKRLDSDTKHIEKNAKGLYKLPKNYYNINDLDNVTKKHLNLWHILV</sequence>
<evidence type="ECO:0000256" key="1">
    <source>
        <dbReference type="SAM" id="SignalP"/>
    </source>
</evidence>
<keyword evidence="1" id="KW-0732">Signal</keyword>
<feature type="signal peptide" evidence="1">
    <location>
        <begin position="1"/>
        <end position="22"/>
    </location>
</feature>
<dbReference type="EMBL" id="CP022132">
    <property type="protein sequence ID" value="ASG68452.1"/>
    <property type="molecule type" value="Genomic_DNA"/>
</dbReference>
<keyword evidence="3" id="KW-1185">Reference proteome</keyword>
<evidence type="ECO:0000313" key="2">
    <source>
        <dbReference type="EMBL" id="ASG68452.1"/>
    </source>
</evidence>
<evidence type="ECO:0000313" key="3">
    <source>
        <dbReference type="Proteomes" id="UP000249910"/>
    </source>
</evidence>
<protein>
    <submittedName>
        <fullName evidence="2">Uncharacterized protein</fullName>
    </submittedName>
</protein>
<organism evidence="2 3">
    <name type="scientific">Francisella halioticida</name>
    <dbReference type="NCBI Taxonomy" id="549298"/>
    <lineage>
        <taxon>Bacteria</taxon>
        <taxon>Pseudomonadati</taxon>
        <taxon>Pseudomonadota</taxon>
        <taxon>Gammaproteobacteria</taxon>
        <taxon>Thiotrichales</taxon>
        <taxon>Francisellaceae</taxon>
        <taxon>Francisella</taxon>
    </lineage>
</organism>
<dbReference type="RefSeq" id="WP_088772936.1">
    <property type="nucleotide sequence ID" value="NZ_AP023082.1"/>
</dbReference>